<keyword evidence="2" id="KW-1185">Reference proteome</keyword>
<organism evidence="1 2">
    <name type="scientific">Helicocarpus griseus UAMH5409</name>
    <dbReference type="NCBI Taxonomy" id="1447875"/>
    <lineage>
        <taxon>Eukaryota</taxon>
        <taxon>Fungi</taxon>
        <taxon>Dikarya</taxon>
        <taxon>Ascomycota</taxon>
        <taxon>Pezizomycotina</taxon>
        <taxon>Eurotiomycetes</taxon>
        <taxon>Eurotiomycetidae</taxon>
        <taxon>Onygenales</taxon>
        <taxon>Ajellomycetaceae</taxon>
        <taxon>Helicocarpus</taxon>
    </lineage>
</organism>
<dbReference type="Proteomes" id="UP000223968">
    <property type="component" value="Unassembled WGS sequence"/>
</dbReference>
<sequence length="103" mass="11437">MPDPQQSKSKLEIDSSLNKLPKDGLTKASDSFFTVLKNSHTNGDLRELLDSHLLQVVGDRMGNLSTIGPKHKDAIIAGITYRMLVHMVATFPKELLKDINSYT</sequence>
<gene>
    <name evidence="1" type="ORF">AJ79_06762</name>
</gene>
<comment type="caution">
    <text evidence="1">The sequence shown here is derived from an EMBL/GenBank/DDBJ whole genome shotgun (WGS) entry which is preliminary data.</text>
</comment>
<name>A0A2B7X9E8_9EURO</name>
<dbReference type="AlphaFoldDB" id="A0A2B7X9E8"/>
<dbReference type="OrthoDB" id="10406876at2759"/>
<accession>A0A2B7X9E8</accession>
<proteinExistence type="predicted"/>
<evidence type="ECO:0000313" key="2">
    <source>
        <dbReference type="Proteomes" id="UP000223968"/>
    </source>
</evidence>
<reference evidence="1 2" key="1">
    <citation type="submission" date="2017-10" db="EMBL/GenBank/DDBJ databases">
        <title>Comparative genomics in systemic dimorphic fungi from Ajellomycetaceae.</title>
        <authorList>
            <person name="Munoz J.F."/>
            <person name="Mcewen J.G."/>
            <person name="Clay O.K."/>
            <person name="Cuomo C.A."/>
        </authorList>
    </citation>
    <scope>NUCLEOTIDE SEQUENCE [LARGE SCALE GENOMIC DNA]</scope>
    <source>
        <strain evidence="1 2">UAMH5409</strain>
    </source>
</reference>
<dbReference type="EMBL" id="PDNB01000124">
    <property type="protein sequence ID" value="PGH05595.1"/>
    <property type="molecule type" value="Genomic_DNA"/>
</dbReference>
<evidence type="ECO:0000313" key="1">
    <source>
        <dbReference type="EMBL" id="PGH05595.1"/>
    </source>
</evidence>
<protein>
    <submittedName>
        <fullName evidence="1">Uncharacterized protein</fullName>
    </submittedName>
</protein>